<dbReference type="Pfam" id="PF05173">
    <property type="entry name" value="DapB_C"/>
    <property type="match status" value="1"/>
</dbReference>
<dbReference type="SUPFAM" id="SSF55347">
    <property type="entry name" value="Glyceraldehyde-3-phosphate dehydrogenase-like, C-terminal domain"/>
    <property type="match status" value="1"/>
</dbReference>
<comment type="subunit">
    <text evidence="13">Homotetramer.</text>
</comment>
<keyword evidence="3 13" id="KW-0028">Amino-acid biosynthesis</keyword>
<comment type="caution">
    <text evidence="16">The sequence shown here is derived from an EMBL/GenBank/DDBJ whole genome shotgun (WGS) entry which is preliminary data.</text>
</comment>
<comment type="caution">
    <text evidence="13">Was originally thought to be a dihydrodipicolinate reductase (DHDPR), catalyzing the conversion of dihydrodipicolinate to tetrahydrodipicolinate. However, it was shown in E.coli that the substrate of the enzymatic reaction is not dihydrodipicolinate (DHDP) but in fact (2S,4S)-4-hydroxy-2,3,4,5-tetrahydrodipicolinic acid (HTPA), the product released by the DapA-catalyzed reaction.</text>
</comment>
<dbReference type="HAMAP" id="MF_00102">
    <property type="entry name" value="DapB"/>
    <property type="match status" value="1"/>
</dbReference>
<evidence type="ECO:0000256" key="3">
    <source>
        <dbReference type="ARBA" id="ARBA00022605"/>
    </source>
</evidence>
<organism evidence="16 17">
    <name type="scientific">Eiseniibacteriota bacterium</name>
    <dbReference type="NCBI Taxonomy" id="2212470"/>
    <lineage>
        <taxon>Bacteria</taxon>
        <taxon>Candidatus Eiseniibacteriota</taxon>
    </lineage>
</organism>
<comment type="catalytic activity">
    <reaction evidence="11 13">
        <text>(S)-2,3,4,5-tetrahydrodipicolinate + NADP(+) + H2O = (2S,4S)-4-hydroxy-2,3,4,5-tetrahydrodipicolinate + NADPH + H(+)</text>
        <dbReference type="Rhea" id="RHEA:35331"/>
        <dbReference type="ChEBI" id="CHEBI:15377"/>
        <dbReference type="ChEBI" id="CHEBI:15378"/>
        <dbReference type="ChEBI" id="CHEBI:16845"/>
        <dbReference type="ChEBI" id="CHEBI:57783"/>
        <dbReference type="ChEBI" id="CHEBI:58349"/>
        <dbReference type="ChEBI" id="CHEBI:67139"/>
        <dbReference type="EC" id="1.17.1.8"/>
    </reaction>
</comment>
<dbReference type="PROSITE" id="PS01298">
    <property type="entry name" value="DAPB"/>
    <property type="match status" value="1"/>
</dbReference>
<evidence type="ECO:0000256" key="9">
    <source>
        <dbReference type="ARBA" id="ARBA00037922"/>
    </source>
</evidence>
<feature type="binding site" evidence="13">
    <location>
        <position position="35"/>
    </location>
    <ligand>
        <name>NADP(+)</name>
        <dbReference type="ChEBI" id="CHEBI:58349"/>
    </ligand>
</feature>
<comment type="subcellular location">
    <subcellularLocation>
        <location evidence="13">Cytoplasm</location>
    </subcellularLocation>
</comment>
<evidence type="ECO:0000256" key="2">
    <source>
        <dbReference type="ARBA" id="ARBA00022490"/>
    </source>
</evidence>
<evidence type="ECO:0000256" key="13">
    <source>
        <dbReference type="HAMAP-Rule" id="MF_00102"/>
    </source>
</evidence>
<evidence type="ECO:0000259" key="14">
    <source>
        <dbReference type="Pfam" id="PF01113"/>
    </source>
</evidence>
<dbReference type="CDD" id="cd02274">
    <property type="entry name" value="DHDPR_N"/>
    <property type="match status" value="1"/>
</dbReference>
<evidence type="ECO:0000256" key="11">
    <source>
        <dbReference type="ARBA" id="ARBA00049080"/>
    </source>
</evidence>
<evidence type="ECO:0000256" key="1">
    <source>
        <dbReference type="ARBA" id="ARBA00006642"/>
    </source>
</evidence>
<feature type="binding site" evidence="13">
    <location>
        <begin position="8"/>
        <end position="13"/>
    </location>
    <ligand>
        <name>NAD(+)</name>
        <dbReference type="ChEBI" id="CHEBI:57540"/>
    </ligand>
</feature>
<name>A0A849ST12_UNCEI</name>
<gene>
    <name evidence="13 16" type="primary">dapB</name>
    <name evidence="16" type="ORF">HOP12_13695</name>
</gene>
<dbReference type="AlphaFoldDB" id="A0A849ST12"/>
<evidence type="ECO:0000256" key="6">
    <source>
        <dbReference type="ARBA" id="ARBA00023002"/>
    </source>
</evidence>
<keyword evidence="7 13" id="KW-0520">NAD</keyword>
<evidence type="ECO:0000256" key="7">
    <source>
        <dbReference type="ARBA" id="ARBA00023027"/>
    </source>
</evidence>
<protein>
    <recommendedName>
        <fullName evidence="10 13">4-hydroxy-tetrahydrodipicolinate reductase</fullName>
        <shortName evidence="13">HTPA reductase</shortName>
        <ecNumber evidence="10 13">1.17.1.8</ecNumber>
    </recommendedName>
</protein>
<dbReference type="Pfam" id="PF01113">
    <property type="entry name" value="DapB_N"/>
    <property type="match status" value="1"/>
</dbReference>
<proteinExistence type="inferred from homology"/>
<evidence type="ECO:0000313" key="16">
    <source>
        <dbReference type="EMBL" id="NOT35195.1"/>
    </source>
</evidence>
<accession>A0A849ST12</accession>
<keyword evidence="6 13" id="KW-0560">Oxidoreductase</keyword>
<sequence length="254" mass="26453">MISLVVVGASGRMGRAVLEAALEDGSIEVAAAVSRSDPGLGVKWESSLEAAIRPGRVVIEFSTPEVAGEVARRCGAQAVPLVSGTTALTSEYEALISATARSSAVLRSANFSLGLLALRRALETALRALPEWDVEIVERHHRGKADSPSGTALRLAADVAALRGWDERAFRHGREGRVGTRHDAEIGLHAVRGGSWVGDHSVLIAGAGEALELRHTVQDRSAFAHGALRAAKFVAHAPAGLYTLEAIPVAAGGA</sequence>
<dbReference type="PANTHER" id="PTHR20836:SF0">
    <property type="entry name" value="4-HYDROXY-TETRAHYDRODIPICOLINATE REDUCTASE 1, CHLOROPLASTIC-RELATED"/>
    <property type="match status" value="1"/>
</dbReference>
<dbReference type="InterPro" id="IPR022664">
    <property type="entry name" value="DapB_N_CS"/>
</dbReference>
<feature type="domain" description="Dihydrodipicolinate reductase C-terminal" evidence="15">
    <location>
        <begin position="117"/>
        <end position="246"/>
    </location>
</feature>
<dbReference type="PIRSF" id="PIRSF000161">
    <property type="entry name" value="DHPR"/>
    <property type="match status" value="1"/>
</dbReference>
<dbReference type="Gene3D" id="3.30.360.10">
    <property type="entry name" value="Dihydrodipicolinate Reductase, domain 2"/>
    <property type="match status" value="1"/>
</dbReference>
<feature type="binding site" evidence="13">
    <location>
        <begin position="150"/>
        <end position="151"/>
    </location>
    <ligand>
        <name>(S)-2,3,4,5-tetrahydrodipicolinate</name>
        <dbReference type="ChEBI" id="CHEBI:16845"/>
    </ligand>
</feature>
<dbReference type="EMBL" id="JABFRW010000179">
    <property type="protein sequence ID" value="NOT35195.1"/>
    <property type="molecule type" value="Genomic_DNA"/>
</dbReference>
<dbReference type="NCBIfam" id="TIGR00036">
    <property type="entry name" value="dapB"/>
    <property type="match status" value="1"/>
</dbReference>
<dbReference type="GO" id="GO:0008839">
    <property type="term" value="F:4-hydroxy-tetrahydrodipicolinate reductase"/>
    <property type="evidence" value="ECO:0007669"/>
    <property type="project" value="UniProtKB-UniRule"/>
</dbReference>
<keyword evidence="4 13" id="KW-0521">NADP</keyword>
<dbReference type="Gene3D" id="3.40.50.720">
    <property type="entry name" value="NAD(P)-binding Rossmann-like Domain"/>
    <property type="match status" value="1"/>
</dbReference>
<dbReference type="GO" id="GO:0050661">
    <property type="term" value="F:NADP binding"/>
    <property type="evidence" value="ECO:0007669"/>
    <property type="project" value="UniProtKB-UniRule"/>
</dbReference>
<comment type="similarity">
    <text evidence="1 13">Belongs to the DapB family.</text>
</comment>
<comment type="function">
    <text evidence="13">Catalyzes the conversion of 4-hydroxy-tetrahydrodipicolinate (HTPA) to tetrahydrodipicolinate.</text>
</comment>
<dbReference type="GO" id="GO:0051287">
    <property type="term" value="F:NAD binding"/>
    <property type="evidence" value="ECO:0007669"/>
    <property type="project" value="UniProtKB-UniRule"/>
</dbReference>
<dbReference type="InterPro" id="IPR036291">
    <property type="entry name" value="NAD(P)-bd_dom_sf"/>
</dbReference>
<keyword evidence="5 13" id="KW-0220">Diaminopimelate biosynthesis</keyword>
<evidence type="ECO:0000259" key="15">
    <source>
        <dbReference type="Pfam" id="PF05173"/>
    </source>
</evidence>
<keyword evidence="2 13" id="KW-0963">Cytoplasm</keyword>
<keyword evidence="8 13" id="KW-0457">Lysine biosynthesis</keyword>
<dbReference type="GO" id="GO:0016726">
    <property type="term" value="F:oxidoreductase activity, acting on CH or CH2 groups, NAD or NADP as acceptor"/>
    <property type="evidence" value="ECO:0007669"/>
    <property type="project" value="UniProtKB-UniRule"/>
</dbReference>
<dbReference type="GO" id="GO:0019877">
    <property type="term" value="P:diaminopimelate biosynthetic process"/>
    <property type="evidence" value="ECO:0007669"/>
    <property type="project" value="UniProtKB-UniRule"/>
</dbReference>
<reference evidence="16 17" key="1">
    <citation type="submission" date="2020-04" db="EMBL/GenBank/DDBJ databases">
        <title>Metagenomic profiling of ammonia- and methane-oxidizing microorganisms in a Dutch drinking water treatment plant.</title>
        <authorList>
            <person name="Poghosyan L."/>
            <person name="Leucker S."/>
        </authorList>
    </citation>
    <scope>NUCLEOTIDE SEQUENCE [LARGE SCALE GENOMIC DNA]</scope>
    <source>
        <strain evidence="16">S-RSF-IL-03</strain>
    </source>
</reference>
<dbReference type="EC" id="1.17.1.8" evidence="10 13"/>
<comment type="caution">
    <text evidence="13">Lacks conserved residue(s) required for the propagation of feature annotation.</text>
</comment>
<dbReference type="UniPathway" id="UPA00034">
    <property type="reaction ID" value="UER00018"/>
</dbReference>
<dbReference type="GO" id="GO:0005829">
    <property type="term" value="C:cytosol"/>
    <property type="evidence" value="ECO:0007669"/>
    <property type="project" value="TreeGrafter"/>
</dbReference>
<comment type="catalytic activity">
    <reaction evidence="12 13">
        <text>(S)-2,3,4,5-tetrahydrodipicolinate + NAD(+) + H2O = (2S,4S)-4-hydroxy-2,3,4,5-tetrahydrodipicolinate + NADH + H(+)</text>
        <dbReference type="Rhea" id="RHEA:35323"/>
        <dbReference type="ChEBI" id="CHEBI:15377"/>
        <dbReference type="ChEBI" id="CHEBI:15378"/>
        <dbReference type="ChEBI" id="CHEBI:16845"/>
        <dbReference type="ChEBI" id="CHEBI:57540"/>
        <dbReference type="ChEBI" id="CHEBI:57945"/>
        <dbReference type="ChEBI" id="CHEBI:67139"/>
        <dbReference type="EC" id="1.17.1.8"/>
    </reaction>
</comment>
<dbReference type="InterPro" id="IPR022663">
    <property type="entry name" value="DapB_C"/>
</dbReference>
<feature type="active site" description="Proton donor/acceptor" evidence="13">
    <location>
        <position position="140"/>
    </location>
</feature>
<evidence type="ECO:0000256" key="4">
    <source>
        <dbReference type="ARBA" id="ARBA00022857"/>
    </source>
</evidence>
<feature type="binding site" evidence="13">
    <location>
        <begin position="108"/>
        <end position="111"/>
    </location>
    <ligand>
        <name>NAD(+)</name>
        <dbReference type="ChEBI" id="CHEBI:57540"/>
    </ligand>
</feature>
<dbReference type="InterPro" id="IPR000846">
    <property type="entry name" value="DapB_N"/>
</dbReference>
<dbReference type="InterPro" id="IPR023940">
    <property type="entry name" value="DHDPR_bac"/>
</dbReference>
<dbReference type="Proteomes" id="UP000580839">
    <property type="component" value="Unassembled WGS sequence"/>
</dbReference>
<feature type="binding site" evidence="13">
    <location>
        <position position="141"/>
    </location>
    <ligand>
        <name>(S)-2,3,4,5-tetrahydrodipicolinate</name>
        <dbReference type="ChEBI" id="CHEBI:16845"/>
    </ligand>
</feature>
<dbReference type="PANTHER" id="PTHR20836">
    <property type="entry name" value="DIHYDRODIPICOLINATE REDUCTASE"/>
    <property type="match status" value="1"/>
</dbReference>
<evidence type="ECO:0000313" key="17">
    <source>
        <dbReference type="Proteomes" id="UP000580839"/>
    </source>
</evidence>
<feature type="active site" description="Proton donor" evidence="13">
    <location>
        <position position="144"/>
    </location>
</feature>
<feature type="binding site" evidence="13">
    <location>
        <begin position="84"/>
        <end position="86"/>
    </location>
    <ligand>
        <name>NAD(+)</name>
        <dbReference type="ChEBI" id="CHEBI:57540"/>
    </ligand>
</feature>
<comment type="pathway">
    <text evidence="9 13">Amino-acid biosynthesis; L-lysine biosynthesis via DAP pathway; (S)-tetrahydrodipicolinate from L-aspartate: step 4/4.</text>
</comment>
<dbReference type="SUPFAM" id="SSF51735">
    <property type="entry name" value="NAD(P)-binding Rossmann-fold domains"/>
    <property type="match status" value="1"/>
</dbReference>
<evidence type="ECO:0000256" key="8">
    <source>
        <dbReference type="ARBA" id="ARBA00023154"/>
    </source>
</evidence>
<evidence type="ECO:0000256" key="5">
    <source>
        <dbReference type="ARBA" id="ARBA00022915"/>
    </source>
</evidence>
<evidence type="ECO:0000256" key="10">
    <source>
        <dbReference type="ARBA" id="ARBA00038983"/>
    </source>
</evidence>
<feature type="domain" description="Dihydrodipicolinate reductase N-terminal" evidence="14">
    <location>
        <begin position="2"/>
        <end position="111"/>
    </location>
</feature>
<dbReference type="GO" id="GO:0009089">
    <property type="term" value="P:lysine biosynthetic process via diaminopimelate"/>
    <property type="evidence" value="ECO:0007669"/>
    <property type="project" value="UniProtKB-UniRule"/>
</dbReference>
<evidence type="ECO:0000256" key="12">
    <source>
        <dbReference type="ARBA" id="ARBA00049396"/>
    </source>
</evidence>